<proteinExistence type="inferred from homology"/>
<keyword evidence="3" id="KW-0862">Zinc</keyword>
<dbReference type="PROSITE" id="PS51891">
    <property type="entry name" value="CENP_V_GFA"/>
    <property type="match status" value="1"/>
</dbReference>
<comment type="caution">
    <text evidence="6">The sequence shown here is derived from an EMBL/GenBank/DDBJ whole genome shotgun (WGS) entry which is preliminary data.</text>
</comment>
<dbReference type="Pfam" id="PF04828">
    <property type="entry name" value="GFA"/>
    <property type="match status" value="1"/>
</dbReference>
<dbReference type="RefSeq" id="WP_119750057.1">
    <property type="nucleotide sequence ID" value="NZ_QVRA01000034.1"/>
</dbReference>
<gene>
    <name evidence="6" type="ORF">D0Z70_21685</name>
</gene>
<evidence type="ECO:0000313" key="6">
    <source>
        <dbReference type="EMBL" id="RJG52097.1"/>
    </source>
</evidence>
<protein>
    <submittedName>
        <fullName evidence="6">GFA family protein</fullName>
    </submittedName>
</protein>
<comment type="similarity">
    <text evidence="1">Belongs to the Gfa family.</text>
</comment>
<organism evidence="6 7">
    <name type="scientific">Sphingobium terrigena</name>
    <dbReference type="NCBI Taxonomy" id="2304063"/>
    <lineage>
        <taxon>Bacteria</taxon>
        <taxon>Pseudomonadati</taxon>
        <taxon>Pseudomonadota</taxon>
        <taxon>Alphaproteobacteria</taxon>
        <taxon>Sphingomonadales</taxon>
        <taxon>Sphingomonadaceae</taxon>
        <taxon>Sphingobium</taxon>
    </lineage>
</organism>
<dbReference type="SUPFAM" id="SSF51316">
    <property type="entry name" value="Mss4-like"/>
    <property type="match status" value="1"/>
</dbReference>
<sequence length="145" mass="15830">MPITGGCRCGTIRYDIALDALPLVYACHCRDCQTWSGSAFALHAMLPEAILSLDPGAHRFRLDDVEQMPSEHLGCARCMTRIANRNSAVPGMIILRAGTLDRSNEVVPAIHIWTSSAQPWVTLPDKSPAFEKTPTPAEFQVALAK</sequence>
<dbReference type="AlphaFoldDB" id="A0A418YLY0"/>
<dbReference type="GO" id="GO:0046872">
    <property type="term" value="F:metal ion binding"/>
    <property type="evidence" value="ECO:0007669"/>
    <property type="project" value="UniProtKB-KW"/>
</dbReference>
<evidence type="ECO:0000256" key="4">
    <source>
        <dbReference type="ARBA" id="ARBA00023239"/>
    </source>
</evidence>
<dbReference type="InterPro" id="IPR006913">
    <property type="entry name" value="CENP-V/GFA"/>
</dbReference>
<evidence type="ECO:0000256" key="1">
    <source>
        <dbReference type="ARBA" id="ARBA00005495"/>
    </source>
</evidence>
<dbReference type="OrthoDB" id="7186766at2"/>
<dbReference type="Proteomes" id="UP000283469">
    <property type="component" value="Unassembled WGS sequence"/>
</dbReference>
<evidence type="ECO:0000256" key="3">
    <source>
        <dbReference type="ARBA" id="ARBA00022833"/>
    </source>
</evidence>
<reference evidence="6 7" key="1">
    <citation type="submission" date="2018-08" db="EMBL/GenBank/DDBJ databases">
        <title>Sphingobium sp. EO9.</title>
        <authorList>
            <person name="Park Y."/>
            <person name="Kim K.H."/>
            <person name="Jeon C.O."/>
        </authorList>
    </citation>
    <scope>NUCLEOTIDE SEQUENCE [LARGE SCALE GENOMIC DNA]</scope>
    <source>
        <strain evidence="6 7">EO9</strain>
    </source>
</reference>
<dbReference type="Gene3D" id="3.90.1590.10">
    <property type="entry name" value="glutathione-dependent formaldehyde- activating enzyme (gfa)"/>
    <property type="match status" value="1"/>
</dbReference>
<evidence type="ECO:0000259" key="5">
    <source>
        <dbReference type="PROSITE" id="PS51891"/>
    </source>
</evidence>
<dbReference type="GO" id="GO:0016846">
    <property type="term" value="F:carbon-sulfur lyase activity"/>
    <property type="evidence" value="ECO:0007669"/>
    <property type="project" value="InterPro"/>
</dbReference>
<keyword evidence="7" id="KW-1185">Reference proteome</keyword>
<dbReference type="PANTHER" id="PTHR33337">
    <property type="entry name" value="GFA DOMAIN-CONTAINING PROTEIN"/>
    <property type="match status" value="1"/>
</dbReference>
<accession>A0A418YLY0</accession>
<name>A0A418YLY0_9SPHN</name>
<dbReference type="PANTHER" id="PTHR33337:SF40">
    <property type="entry name" value="CENP-V_GFA DOMAIN-CONTAINING PROTEIN-RELATED"/>
    <property type="match status" value="1"/>
</dbReference>
<evidence type="ECO:0000256" key="2">
    <source>
        <dbReference type="ARBA" id="ARBA00022723"/>
    </source>
</evidence>
<keyword evidence="4" id="KW-0456">Lyase</keyword>
<evidence type="ECO:0000313" key="7">
    <source>
        <dbReference type="Proteomes" id="UP000283469"/>
    </source>
</evidence>
<dbReference type="InterPro" id="IPR011057">
    <property type="entry name" value="Mss4-like_sf"/>
</dbReference>
<dbReference type="EMBL" id="QVRA01000034">
    <property type="protein sequence ID" value="RJG52097.1"/>
    <property type="molecule type" value="Genomic_DNA"/>
</dbReference>
<keyword evidence="2" id="KW-0479">Metal-binding</keyword>
<feature type="domain" description="CENP-V/GFA" evidence="5">
    <location>
        <begin position="3"/>
        <end position="121"/>
    </location>
</feature>